<reference evidence="12 13" key="1">
    <citation type="submission" date="2021-10" db="EMBL/GenBank/DDBJ databases">
        <title>Anaerobic single-cell dispensing facilitates the cultivation of human gut bacteria.</title>
        <authorList>
            <person name="Afrizal A."/>
        </authorList>
    </citation>
    <scope>NUCLEOTIDE SEQUENCE [LARGE SCALE GENOMIC DNA]</scope>
    <source>
        <strain evidence="12 13">CLA-AA-H224</strain>
    </source>
</reference>
<keyword evidence="6" id="KW-0479">Metal-binding</keyword>
<dbReference type="InterPro" id="IPR024953">
    <property type="entry name" value="PP_kinase_middle"/>
</dbReference>
<feature type="domain" description="Polyphosphate kinase middle" evidence="8">
    <location>
        <begin position="121"/>
        <end position="301"/>
    </location>
</feature>
<evidence type="ECO:0000256" key="1">
    <source>
        <dbReference type="ARBA" id="ARBA00022553"/>
    </source>
</evidence>
<keyword evidence="2 6" id="KW-0808">Transferase</keyword>
<dbReference type="InterPro" id="IPR036832">
    <property type="entry name" value="PPK_N_dom_sf"/>
</dbReference>
<comment type="PTM">
    <text evidence="6 7">An intermediate of this reaction is the autophosphorylated ppk in which a phosphate is covalently linked to a histidine residue through a N-P bond.</text>
</comment>
<feature type="binding site" evidence="6">
    <location>
        <position position="563"/>
    </location>
    <ligand>
        <name>ATP</name>
        <dbReference type="ChEBI" id="CHEBI:30616"/>
    </ligand>
</feature>
<dbReference type="Gene3D" id="1.20.58.310">
    <property type="entry name" value="Polyphosphate kinase N-terminal domain"/>
    <property type="match status" value="1"/>
</dbReference>
<dbReference type="Proteomes" id="UP001198200">
    <property type="component" value="Unassembled WGS sequence"/>
</dbReference>
<comment type="cofactor">
    <cofactor evidence="6">
        <name>Mg(2+)</name>
        <dbReference type="ChEBI" id="CHEBI:18420"/>
    </cofactor>
</comment>
<evidence type="ECO:0000256" key="6">
    <source>
        <dbReference type="HAMAP-Rule" id="MF_00347"/>
    </source>
</evidence>
<feature type="domain" description="Polyphosphate kinase C-terminal" evidence="11">
    <location>
        <begin position="331"/>
        <end position="492"/>
    </location>
</feature>
<evidence type="ECO:0000259" key="11">
    <source>
        <dbReference type="Pfam" id="PF17941"/>
    </source>
</evidence>
<keyword evidence="4 6" id="KW-0418">Kinase</keyword>
<dbReference type="EMBL" id="JAJEQN010000002">
    <property type="protein sequence ID" value="MCC2220213.1"/>
    <property type="molecule type" value="Genomic_DNA"/>
</dbReference>
<dbReference type="SUPFAM" id="SSF140356">
    <property type="entry name" value="PPK N-terminal domain-like"/>
    <property type="match status" value="1"/>
</dbReference>
<evidence type="ECO:0000256" key="4">
    <source>
        <dbReference type="ARBA" id="ARBA00022777"/>
    </source>
</evidence>
<dbReference type="GO" id="GO:0009358">
    <property type="term" value="C:polyphosphate kinase complex"/>
    <property type="evidence" value="ECO:0007669"/>
    <property type="project" value="InterPro"/>
</dbReference>
<dbReference type="InterPro" id="IPR003414">
    <property type="entry name" value="PP_kinase"/>
</dbReference>
<gene>
    <name evidence="12" type="primary">ppk1</name>
    <name evidence="6" type="synonym">ppk</name>
    <name evidence="12" type="ORF">LKD48_00935</name>
</gene>
<dbReference type="GO" id="GO:0008976">
    <property type="term" value="F:polyphosphate kinase activity"/>
    <property type="evidence" value="ECO:0007669"/>
    <property type="project" value="UniProtKB-UniRule"/>
</dbReference>
<dbReference type="Pfam" id="PF13090">
    <property type="entry name" value="PP_kinase_C"/>
    <property type="match status" value="1"/>
</dbReference>
<dbReference type="InterPro" id="IPR025200">
    <property type="entry name" value="PPK_C_dom2"/>
</dbReference>
<dbReference type="InterPro" id="IPR041108">
    <property type="entry name" value="PP_kinase_C_1"/>
</dbReference>
<feature type="domain" description="Polyphosphate kinase C-terminal" evidence="10">
    <location>
        <begin position="502"/>
        <end position="664"/>
    </location>
</feature>
<dbReference type="NCBIfam" id="TIGR03705">
    <property type="entry name" value="poly_P_kin"/>
    <property type="match status" value="1"/>
</dbReference>
<evidence type="ECO:0000313" key="13">
    <source>
        <dbReference type="Proteomes" id="UP001198200"/>
    </source>
</evidence>
<dbReference type="Gene3D" id="3.30.870.10">
    <property type="entry name" value="Endonuclease Chain A"/>
    <property type="match status" value="2"/>
</dbReference>
<sequence length="694" mass="80041">MQKEIFMNRELSWLKFNERVLEEAENIKVPLCERLSFAAIYQSNLDEFFMVRVGSLIDQELLGKGERENKTQMTAQEQIRAILPRVQELNARKDIVYTQIMHSLEKQGVRLVDFHKITQQESTRLRAYFQAEIEPLLSPSMIGKRQTFPFLRNRELYAVAALENKSGKKRLGIIPCVNTGSGKIFPRLINVKGSDMYMLSEDLILHYMPRIFKGYQVKEKAIIRITRNADIDADALYDEDLDYRDFMEKLIKKRKKLAPLRLEIEGDLSGETVKTLCGHLDLNSCYVYYAKSPLDLSFAYEIQDLLRKNTQLFFEKRVPQKSPMFSQGQPILDQIRKEDKLLSYPYESIKPFLQMLHEAANDPDVISIKMTLYRMARQSKVVEYLIEAAENGKEVFVLVELKARFDEENNIEWSRLLEDAGCRVIYGLDGYKVHSKLCLITKRSEDRIEYYTQVGTGNYNEKTSRLYTDLSFMTSNVQIGMEAARIFQALAMGQTPDELKHLLAAPNCLQNRVIEMIDGQIELAKSGQPSYIGLKMNSLTDKKIMDKLVEASQAGVKIDMVIRGICCLIPGVKGYTENISVRSIVGRFLEHSRIYIFGVKENARVYIASADFMTRNTLRRVEVAAPIENEKLKKLLLDMFDVMLRDNQKARVELPDTTYAMASALELQNDPPINAQEYFYEKAYEAAEKNNIRV</sequence>
<comment type="similarity">
    <text evidence="6 7">Belongs to the polyphosphate kinase 1 (PPK1) family.</text>
</comment>
<keyword evidence="1 6" id="KW-0597">Phosphoprotein</keyword>
<comment type="function">
    <text evidence="6 7">Catalyzes the reversible transfer of the terminal phosphate of ATP to form a long-chain polyphosphate (polyP).</text>
</comment>
<feature type="active site" description="Phosphohistidine intermediate" evidence="6">
    <location>
        <position position="434"/>
    </location>
</feature>
<dbReference type="Pfam" id="PF17941">
    <property type="entry name" value="PP_kinase_C_1"/>
    <property type="match status" value="1"/>
</dbReference>
<evidence type="ECO:0000259" key="8">
    <source>
        <dbReference type="Pfam" id="PF02503"/>
    </source>
</evidence>
<keyword evidence="3 6" id="KW-0547">Nucleotide-binding</keyword>
<dbReference type="PIRSF" id="PIRSF015589">
    <property type="entry name" value="PP_kinase"/>
    <property type="match status" value="1"/>
</dbReference>
<dbReference type="GO" id="GO:0005524">
    <property type="term" value="F:ATP binding"/>
    <property type="evidence" value="ECO:0007669"/>
    <property type="project" value="UniProtKB-KW"/>
</dbReference>
<evidence type="ECO:0000256" key="3">
    <source>
        <dbReference type="ARBA" id="ARBA00022741"/>
    </source>
</evidence>
<dbReference type="CDD" id="cd09169">
    <property type="entry name" value="PLDc_PPK1_C2_unchar"/>
    <property type="match status" value="1"/>
</dbReference>
<dbReference type="Pfam" id="PF02503">
    <property type="entry name" value="PP_kinase"/>
    <property type="match status" value="1"/>
</dbReference>
<feature type="binding site" evidence="6">
    <location>
        <position position="467"/>
    </location>
    <ligand>
        <name>ATP</name>
        <dbReference type="ChEBI" id="CHEBI:30616"/>
    </ligand>
</feature>
<name>A0AAE3E221_9FIRM</name>
<dbReference type="GO" id="GO:0046872">
    <property type="term" value="F:metal ion binding"/>
    <property type="evidence" value="ECO:0007669"/>
    <property type="project" value="UniProtKB-KW"/>
</dbReference>
<dbReference type="PANTHER" id="PTHR30218">
    <property type="entry name" value="POLYPHOSPHATE KINASE"/>
    <property type="match status" value="1"/>
</dbReference>
<evidence type="ECO:0000259" key="9">
    <source>
        <dbReference type="Pfam" id="PF13089"/>
    </source>
</evidence>
<dbReference type="InterPro" id="IPR036830">
    <property type="entry name" value="PP_kinase_middle_dom_sf"/>
</dbReference>
<comment type="caution">
    <text evidence="12">The sequence shown here is derived from an EMBL/GenBank/DDBJ whole genome shotgun (WGS) entry which is preliminary data.</text>
</comment>
<dbReference type="Pfam" id="PF13089">
    <property type="entry name" value="PP_kinase_N"/>
    <property type="match status" value="1"/>
</dbReference>
<keyword evidence="5 6" id="KW-0067">ATP-binding</keyword>
<dbReference type="NCBIfam" id="NF003921">
    <property type="entry name" value="PRK05443.2-2"/>
    <property type="match status" value="1"/>
</dbReference>
<proteinExistence type="inferred from homology"/>
<feature type="binding site" evidence="6">
    <location>
        <position position="374"/>
    </location>
    <ligand>
        <name>Mg(2+)</name>
        <dbReference type="ChEBI" id="CHEBI:18420"/>
    </ligand>
</feature>
<dbReference type="AlphaFoldDB" id="A0AAE3E221"/>
<dbReference type="SUPFAM" id="SSF56024">
    <property type="entry name" value="Phospholipase D/nuclease"/>
    <property type="match status" value="2"/>
</dbReference>
<evidence type="ECO:0000313" key="12">
    <source>
        <dbReference type="EMBL" id="MCC2220213.1"/>
    </source>
</evidence>
<dbReference type="CDD" id="cd09166">
    <property type="entry name" value="PLDc_PPK1_C1_unchar"/>
    <property type="match status" value="1"/>
</dbReference>
<dbReference type="SUPFAM" id="SSF143724">
    <property type="entry name" value="PHP14-like"/>
    <property type="match status" value="1"/>
</dbReference>
<feature type="binding site" evidence="6">
    <location>
        <position position="591"/>
    </location>
    <ligand>
        <name>ATP</name>
        <dbReference type="ChEBI" id="CHEBI:30616"/>
    </ligand>
</feature>
<evidence type="ECO:0000256" key="7">
    <source>
        <dbReference type="RuleBase" id="RU003800"/>
    </source>
</evidence>
<organism evidence="12 13">
    <name type="scientific">Anthropogastromicrobium aceti</name>
    <dbReference type="NCBI Taxonomy" id="2981768"/>
    <lineage>
        <taxon>Bacteria</taxon>
        <taxon>Bacillati</taxon>
        <taxon>Bacillota</taxon>
        <taxon>Clostridia</taxon>
        <taxon>Lachnospirales</taxon>
        <taxon>Lachnospiraceae</taxon>
        <taxon>Anthropogastromicrobium</taxon>
    </lineage>
</organism>
<feature type="binding site" evidence="6">
    <location>
        <position position="404"/>
    </location>
    <ligand>
        <name>Mg(2+)</name>
        <dbReference type="ChEBI" id="CHEBI:18420"/>
    </ligand>
</feature>
<accession>A0AAE3E221</accession>
<keyword evidence="13" id="KW-1185">Reference proteome</keyword>
<dbReference type="EC" id="2.7.4.1" evidence="6 7"/>
<protein>
    <recommendedName>
        <fullName evidence="6 7">Polyphosphate kinase</fullName>
        <ecNumber evidence="6 7">2.7.4.1</ecNumber>
    </recommendedName>
    <alternativeName>
        <fullName evidence="6">ATP-polyphosphate phosphotransferase</fullName>
    </alternativeName>
    <alternativeName>
        <fullName evidence="6">Polyphosphoric acid kinase</fullName>
    </alternativeName>
</protein>
<comment type="catalytic activity">
    <reaction evidence="6 7">
        <text>[phosphate](n) + ATP = [phosphate](n+1) + ADP</text>
        <dbReference type="Rhea" id="RHEA:19573"/>
        <dbReference type="Rhea" id="RHEA-COMP:9859"/>
        <dbReference type="Rhea" id="RHEA-COMP:14280"/>
        <dbReference type="ChEBI" id="CHEBI:16838"/>
        <dbReference type="ChEBI" id="CHEBI:30616"/>
        <dbReference type="ChEBI" id="CHEBI:456216"/>
        <dbReference type="EC" id="2.7.4.1"/>
    </reaction>
</comment>
<dbReference type="HAMAP" id="MF_00347">
    <property type="entry name" value="Polyphosphate_kinase"/>
    <property type="match status" value="1"/>
</dbReference>
<feature type="domain" description="Polyphosphate kinase N-terminal" evidence="9">
    <location>
        <begin position="6"/>
        <end position="111"/>
    </location>
</feature>
<evidence type="ECO:0000256" key="5">
    <source>
        <dbReference type="ARBA" id="ARBA00022840"/>
    </source>
</evidence>
<keyword evidence="6" id="KW-0460">Magnesium</keyword>
<dbReference type="NCBIfam" id="NF003917">
    <property type="entry name" value="PRK05443.1-1"/>
    <property type="match status" value="1"/>
</dbReference>
<dbReference type="InterPro" id="IPR025198">
    <property type="entry name" value="PPK_N_dom"/>
</dbReference>
<evidence type="ECO:0000259" key="10">
    <source>
        <dbReference type="Pfam" id="PF13090"/>
    </source>
</evidence>
<dbReference type="PANTHER" id="PTHR30218:SF0">
    <property type="entry name" value="POLYPHOSPHATE KINASE"/>
    <property type="match status" value="1"/>
</dbReference>
<feature type="binding site" evidence="6">
    <location>
        <position position="44"/>
    </location>
    <ligand>
        <name>ATP</name>
        <dbReference type="ChEBI" id="CHEBI:30616"/>
    </ligand>
</feature>
<evidence type="ECO:0000256" key="2">
    <source>
        <dbReference type="ARBA" id="ARBA00022679"/>
    </source>
</evidence>
<dbReference type="GO" id="GO:0006799">
    <property type="term" value="P:polyphosphate biosynthetic process"/>
    <property type="evidence" value="ECO:0007669"/>
    <property type="project" value="UniProtKB-UniRule"/>
</dbReference>
<dbReference type="Gene3D" id="3.30.1840.10">
    <property type="entry name" value="Polyphosphate kinase middle domain"/>
    <property type="match status" value="1"/>
</dbReference>